<dbReference type="HOGENOM" id="CLU_1697794_0_0_1"/>
<dbReference type="PROSITE" id="PS50191">
    <property type="entry name" value="CRAL_TRIO"/>
    <property type="match status" value="1"/>
</dbReference>
<dbReference type="EMBL" id="KQ971348">
    <property type="protein sequence ID" value="EFA04913.1"/>
    <property type="molecule type" value="Genomic_DNA"/>
</dbReference>
<dbReference type="GO" id="GO:1902936">
    <property type="term" value="F:phosphatidylinositol bisphosphate binding"/>
    <property type="evidence" value="ECO:0000318"/>
    <property type="project" value="GO_Central"/>
</dbReference>
<evidence type="ECO:0000313" key="2">
    <source>
        <dbReference type="EMBL" id="EFA04913.1"/>
    </source>
</evidence>
<dbReference type="Proteomes" id="UP000007266">
    <property type="component" value="Linkage group 6"/>
</dbReference>
<evidence type="ECO:0000259" key="1">
    <source>
        <dbReference type="PROSITE" id="PS50191"/>
    </source>
</evidence>
<dbReference type="Gene3D" id="3.40.525.10">
    <property type="entry name" value="CRAL-TRIO lipid binding domain"/>
    <property type="match status" value="1"/>
</dbReference>
<feature type="domain" description="CRAL-TRIO" evidence="1">
    <location>
        <begin position="1"/>
        <end position="101"/>
    </location>
</feature>
<dbReference type="InterPro" id="IPR036865">
    <property type="entry name" value="CRAL-TRIO_dom_sf"/>
</dbReference>
<accession>D2A6I8</accession>
<protein>
    <recommendedName>
        <fullName evidence="1">CRAL-TRIO domain-containing protein</fullName>
    </recommendedName>
</protein>
<evidence type="ECO:0000313" key="3">
    <source>
        <dbReference type="Proteomes" id="UP000007266"/>
    </source>
</evidence>
<dbReference type="InParanoid" id="D2A6I8"/>
<dbReference type="Gene3D" id="1.20.5.1200">
    <property type="entry name" value="Alpha-tocopherol transfer"/>
    <property type="match status" value="1"/>
</dbReference>
<proteinExistence type="predicted"/>
<dbReference type="AlphaFoldDB" id="D2A6I8"/>
<dbReference type="PhylomeDB" id="D2A6I8"/>
<sequence length="155" mass="17996">MNFMNSKADFEGFDPEQFRQYAISLATFPKPYAGAYFARVAGVEYINVPPMVENFFKGMRNFVTDKIFRRFTVHKNYESLHKNINKAYLPPEYGGELKTPLSELIDAWNKEVETNLEVLEKLVVEEVAREHLRVGKARFDDIFGVDGTFKQLEID</sequence>
<dbReference type="SUPFAM" id="SSF52087">
    <property type="entry name" value="CRAL/TRIO domain"/>
    <property type="match status" value="1"/>
</dbReference>
<reference evidence="2 3" key="1">
    <citation type="journal article" date="2008" name="Nature">
        <title>The genome of the model beetle and pest Tribolium castaneum.</title>
        <authorList>
            <consortium name="Tribolium Genome Sequencing Consortium"/>
            <person name="Richards S."/>
            <person name="Gibbs R.A."/>
            <person name="Weinstock G.M."/>
            <person name="Brown S.J."/>
            <person name="Denell R."/>
            <person name="Beeman R.W."/>
            <person name="Gibbs R."/>
            <person name="Beeman R.W."/>
            <person name="Brown S.J."/>
            <person name="Bucher G."/>
            <person name="Friedrich M."/>
            <person name="Grimmelikhuijzen C.J."/>
            <person name="Klingler M."/>
            <person name="Lorenzen M."/>
            <person name="Richards S."/>
            <person name="Roth S."/>
            <person name="Schroder R."/>
            <person name="Tautz D."/>
            <person name="Zdobnov E.M."/>
            <person name="Muzny D."/>
            <person name="Gibbs R.A."/>
            <person name="Weinstock G.M."/>
            <person name="Attaway T."/>
            <person name="Bell S."/>
            <person name="Buhay C.J."/>
            <person name="Chandrabose M.N."/>
            <person name="Chavez D."/>
            <person name="Clerk-Blankenburg K.P."/>
            <person name="Cree A."/>
            <person name="Dao M."/>
            <person name="Davis C."/>
            <person name="Chacko J."/>
            <person name="Dinh H."/>
            <person name="Dugan-Rocha S."/>
            <person name="Fowler G."/>
            <person name="Garner T.T."/>
            <person name="Garnes J."/>
            <person name="Gnirke A."/>
            <person name="Hawes A."/>
            <person name="Hernandez J."/>
            <person name="Hines S."/>
            <person name="Holder M."/>
            <person name="Hume J."/>
            <person name="Jhangiani S.N."/>
            <person name="Joshi V."/>
            <person name="Khan Z.M."/>
            <person name="Jackson L."/>
            <person name="Kovar C."/>
            <person name="Kowis A."/>
            <person name="Lee S."/>
            <person name="Lewis L.R."/>
            <person name="Margolis J."/>
            <person name="Morgan M."/>
            <person name="Nazareth L.V."/>
            <person name="Nguyen N."/>
            <person name="Okwuonu G."/>
            <person name="Parker D."/>
            <person name="Richards S."/>
            <person name="Ruiz S.J."/>
            <person name="Santibanez J."/>
            <person name="Savard J."/>
            <person name="Scherer S.E."/>
            <person name="Schneider B."/>
            <person name="Sodergren E."/>
            <person name="Tautz D."/>
            <person name="Vattahil S."/>
            <person name="Villasana D."/>
            <person name="White C.S."/>
            <person name="Wright R."/>
            <person name="Park Y."/>
            <person name="Beeman R.W."/>
            <person name="Lord J."/>
            <person name="Oppert B."/>
            <person name="Lorenzen M."/>
            <person name="Brown S."/>
            <person name="Wang L."/>
            <person name="Savard J."/>
            <person name="Tautz D."/>
            <person name="Richards S."/>
            <person name="Weinstock G."/>
            <person name="Gibbs R.A."/>
            <person name="Liu Y."/>
            <person name="Worley K."/>
            <person name="Weinstock G."/>
            <person name="Elsik C.G."/>
            <person name="Reese J.T."/>
            <person name="Elhaik E."/>
            <person name="Landan G."/>
            <person name="Graur D."/>
            <person name="Arensburger P."/>
            <person name="Atkinson P."/>
            <person name="Beeman R.W."/>
            <person name="Beidler J."/>
            <person name="Brown S.J."/>
            <person name="Demuth J.P."/>
            <person name="Drury D.W."/>
            <person name="Du Y.Z."/>
            <person name="Fujiwara H."/>
            <person name="Lorenzen M."/>
            <person name="Maselli V."/>
            <person name="Osanai M."/>
            <person name="Park Y."/>
            <person name="Robertson H.M."/>
            <person name="Tu Z."/>
            <person name="Wang J.J."/>
            <person name="Wang S."/>
            <person name="Richards S."/>
            <person name="Song H."/>
            <person name="Zhang L."/>
            <person name="Sodergren E."/>
            <person name="Werner D."/>
            <person name="Stanke M."/>
            <person name="Morgenstern B."/>
            <person name="Solovyev V."/>
            <person name="Kosarev P."/>
            <person name="Brown G."/>
            <person name="Chen H.C."/>
            <person name="Ermolaeva O."/>
            <person name="Hlavina W."/>
            <person name="Kapustin Y."/>
            <person name="Kiryutin B."/>
            <person name="Kitts P."/>
            <person name="Maglott D."/>
            <person name="Pruitt K."/>
            <person name="Sapojnikov V."/>
            <person name="Souvorov A."/>
            <person name="Mackey A.J."/>
            <person name="Waterhouse R.M."/>
            <person name="Wyder S."/>
            <person name="Zdobnov E.M."/>
            <person name="Zdobnov E.M."/>
            <person name="Wyder S."/>
            <person name="Kriventseva E.V."/>
            <person name="Kadowaki T."/>
            <person name="Bork P."/>
            <person name="Aranda M."/>
            <person name="Bao R."/>
            <person name="Beermann A."/>
            <person name="Berns N."/>
            <person name="Bolognesi R."/>
            <person name="Bonneton F."/>
            <person name="Bopp D."/>
            <person name="Brown S.J."/>
            <person name="Bucher G."/>
            <person name="Butts T."/>
            <person name="Chaumot A."/>
            <person name="Denell R.E."/>
            <person name="Ferrier D.E."/>
            <person name="Friedrich M."/>
            <person name="Gordon C.M."/>
            <person name="Jindra M."/>
            <person name="Klingler M."/>
            <person name="Lan Q."/>
            <person name="Lattorff H.M."/>
            <person name="Laudet V."/>
            <person name="von Levetsow C."/>
            <person name="Liu Z."/>
            <person name="Lutz R."/>
            <person name="Lynch J.A."/>
            <person name="da Fonseca R.N."/>
            <person name="Posnien N."/>
            <person name="Reuter R."/>
            <person name="Roth S."/>
            <person name="Savard J."/>
            <person name="Schinko J.B."/>
            <person name="Schmitt C."/>
            <person name="Schoppmeier M."/>
            <person name="Schroder R."/>
            <person name="Shippy T.D."/>
            <person name="Simonnet F."/>
            <person name="Marques-Souza H."/>
            <person name="Tautz D."/>
            <person name="Tomoyasu Y."/>
            <person name="Trauner J."/>
            <person name="Van der Zee M."/>
            <person name="Vervoort M."/>
            <person name="Wittkopp N."/>
            <person name="Wimmer E.A."/>
            <person name="Yang X."/>
            <person name="Jones A.K."/>
            <person name="Sattelle D.B."/>
            <person name="Ebert P.R."/>
            <person name="Nelson D."/>
            <person name="Scott J.G."/>
            <person name="Beeman R.W."/>
            <person name="Muthukrishnan S."/>
            <person name="Kramer K.J."/>
            <person name="Arakane Y."/>
            <person name="Beeman R.W."/>
            <person name="Zhu Q."/>
            <person name="Hogenkamp D."/>
            <person name="Dixit R."/>
            <person name="Oppert B."/>
            <person name="Jiang H."/>
            <person name="Zou Z."/>
            <person name="Marshall J."/>
            <person name="Elpidina E."/>
            <person name="Vinokurov K."/>
            <person name="Oppert C."/>
            <person name="Zou Z."/>
            <person name="Evans J."/>
            <person name="Lu Z."/>
            <person name="Zhao P."/>
            <person name="Sumathipala N."/>
            <person name="Altincicek B."/>
            <person name="Vilcinskas A."/>
            <person name="Williams M."/>
            <person name="Hultmark D."/>
            <person name="Hetru C."/>
            <person name="Jiang H."/>
            <person name="Grimmelikhuijzen C.J."/>
            <person name="Hauser F."/>
            <person name="Cazzamali G."/>
            <person name="Williamson M."/>
            <person name="Park Y."/>
            <person name="Li B."/>
            <person name="Tanaka Y."/>
            <person name="Predel R."/>
            <person name="Neupert S."/>
            <person name="Schachtner J."/>
            <person name="Verleyen P."/>
            <person name="Raible F."/>
            <person name="Bork P."/>
            <person name="Friedrich M."/>
            <person name="Walden K.K."/>
            <person name="Robertson H.M."/>
            <person name="Angeli S."/>
            <person name="Foret S."/>
            <person name="Bucher G."/>
            <person name="Schuetz S."/>
            <person name="Maleszka R."/>
            <person name="Wimmer E.A."/>
            <person name="Beeman R.W."/>
            <person name="Lorenzen M."/>
            <person name="Tomoyasu Y."/>
            <person name="Miller S.C."/>
            <person name="Grossmann D."/>
            <person name="Bucher G."/>
        </authorList>
    </citation>
    <scope>NUCLEOTIDE SEQUENCE [LARGE SCALE GENOMIC DNA]</scope>
    <source>
        <strain evidence="2 3">Georgia GA2</strain>
    </source>
</reference>
<keyword evidence="3" id="KW-1185">Reference proteome</keyword>
<dbReference type="InterPro" id="IPR001251">
    <property type="entry name" value="CRAL-TRIO_dom"/>
</dbReference>
<dbReference type="Pfam" id="PF00650">
    <property type="entry name" value="CRAL_TRIO"/>
    <property type="match status" value="1"/>
</dbReference>
<reference evidence="2 3" key="2">
    <citation type="journal article" date="2010" name="Nucleic Acids Res.">
        <title>BeetleBase in 2010: revisions to provide comprehensive genomic information for Tribolium castaneum.</title>
        <authorList>
            <person name="Kim H.S."/>
            <person name="Murphy T."/>
            <person name="Xia J."/>
            <person name="Caragea D."/>
            <person name="Park Y."/>
            <person name="Beeman R.W."/>
            <person name="Lorenzen M.D."/>
            <person name="Butcher S."/>
            <person name="Manak J.R."/>
            <person name="Brown S.J."/>
        </authorList>
    </citation>
    <scope>GENOME REANNOTATION</scope>
    <source>
        <strain evidence="2 3">Georgia GA2</strain>
    </source>
</reference>
<dbReference type="eggNOG" id="KOG1471">
    <property type="taxonomic scope" value="Eukaryota"/>
</dbReference>
<name>D2A6I8_TRICA</name>
<dbReference type="PANTHER" id="PTHR10174:SF222">
    <property type="entry name" value="GH10083P-RELATED"/>
    <property type="match status" value="1"/>
</dbReference>
<organism evidence="2 3">
    <name type="scientific">Tribolium castaneum</name>
    <name type="common">Red flour beetle</name>
    <dbReference type="NCBI Taxonomy" id="7070"/>
    <lineage>
        <taxon>Eukaryota</taxon>
        <taxon>Metazoa</taxon>
        <taxon>Ecdysozoa</taxon>
        <taxon>Arthropoda</taxon>
        <taxon>Hexapoda</taxon>
        <taxon>Insecta</taxon>
        <taxon>Pterygota</taxon>
        <taxon>Neoptera</taxon>
        <taxon>Endopterygota</taxon>
        <taxon>Coleoptera</taxon>
        <taxon>Polyphaga</taxon>
        <taxon>Cucujiformia</taxon>
        <taxon>Tenebrionidae</taxon>
        <taxon>Tenebrionidae incertae sedis</taxon>
        <taxon>Tribolium</taxon>
    </lineage>
</organism>
<gene>
    <name evidence="2" type="primary">GLEAN_14977</name>
    <name evidence="2" type="ORF">TcasGA2_TC014977</name>
</gene>
<dbReference type="PANTHER" id="PTHR10174">
    <property type="entry name" value="ALPHA-TOCOPHEROL TRANSFER PROTEIN-RELATED"/>
    <property type="match status" value="1"/>
</dbReference>